<proteinExistence type="predicted"/>
<accession>A0A4Z2EKY6</accession>
<organism evidence="2 3">
    <name type="scientific">Liparis tanakae</name>
    <name type="common">Tanaka's snailfish</name>
    <dbReference type="NCBI Taxonomy" id="230148"/>
    <lineage>
        <taxon>Eukaryota</taxon>
        <taxon>Metazoa</taxon>
        <taxon>Chordata</taxon>
        <taxon>Craniata</taxon>
        <taxon>Vertebrata</taxon>
        <taxon>Euteleostomi</taxon>
        <taxon>Actinopterygii</taxon>
        <taxon>Neopterygii</taxon>
        <taxon>Teleostei</taxon>
        <taxon>Neoteleostei</taxon>
        <taxon>Acanthomorphata</taxon>
        <taxon>Eupercaria</taxon>
        <taxon>Perciformes</taxon>
        <taxon>Cottioidei</taxon>
        <taxon>Cottales</taxon>
        <taxon>Liparidae</taxon>
        <taxon>Liparis</taxon>
    </lineage>
</organism>
<protein>
    <submittedName>
        <fullName evidence="2">Uncharacterized protein</fullName>
    </submittedName>
</protein>
<reference evidence="2 3" key="1">
    <citation type="submission" date="2019-03" db="EMBL/GenBank/DDBJ databases">
        <title>First draft genome of Liparis tanakae, snailfish: a comprehensive survey of snailfish specific genes.</title>
        <authorList>
            <person name="Kim W."/>
            <person name="Song I."/>
            <person name="Jeong J.-H."/>
            <person name="Kim D."/>
            <person name="Kim S."/>
            <person name="Ryu S."/>
            <person name="Song J.Y."/>
            <person name="Lee S.K."/>
        </authorList>
    </citation>
    <scope>NUCLEOTIDE SEQUENCE [LARGE SCALE GENOMIC DNA]</scope>
    <source>
        <tissue evidence="2">Muscle</tissue>
    </source>
</reference>
<dbReference type="AlphaFoldDB" id="A0A4Z2EKY6"/>
<gene>
    <name evidence="2" type="ORF">EYF80_060233</name>
</gene>
<dbReference type="EMBL" id="SRLO01005432">
    <property type="protein sequence ID" value="TNN29617.1"/>
    <property type="molecule type" value="Genomic_DNA"/>
</dbReference>
<keyword evidence="3" id="KW-1185">Reference proteome</keyword>
<evidence type="ECO:0000256" key="1">
    <source>
        <dbReference type="SAM" id="MobiDB-lite"/>
    </source>
</evidence>
<feature type="compositionally biased region" description="Low complexity" evidence="1">
    <location>
        <begin position="34"/>
        <end position="44"/>
    </location>
</feature>
<name>A0A4Z2EKY6_9TELE</name>
<evidence type="ECO:0000313" key="2">
    <source>
        <dbReference type="EMBL" id="TNN29617.1"/>
    </source>
</evidence>
<feature type="region of interest" description="Disordered" evidence="1">
    <location>
        <begin position="24"/>
        <end position="51"/>
    </location>
</feature>
<comment type="caution">
    <text evidence="2">The sequence shown here is derived from an EMBL/GenBank/DDBJ whole genome shotgun (WGS) entry which is preliminary data.</text>
</comment>
<feature type="region of interest" description="Disordered" evidence="1">
    <location>
        <begin position="147"/>
        <end position="183"/>
    </location>
</feature>
<dbReference type="Proteomes" id="UP000314294">
    <property type="component" value="Unassembled WGS sequence"/>
</dbReference>
<sequence length="183" mass="20178">MERMERRRGWRGWRGGEMERMERMERMWSSDLRSSSSSSSSSSSGLKGTGPCGWTSSSSELTASLTSSLFIFFGGLVSFPPLGPPQCVKYPVWCPLSRRPCVTSKVSPRTTPSCATITRTVPRTVAYDEPVTPAVCMRRRTTSSGYEADWPMRPAQAPNARRSRGDGWGSFVFSGEGGENTNN</sequence>
<evidence type="ECO:0000313" key="3">
    <source>
        <dbReference type="Proteomes" id="UP000314294"/>
    </source>
</evidence>